<dbReference type="InterPro" id="IPR009057">
    <property type="entry name" value="Homeodomain-like_sf"/>
</dbReference>
<organism evidence="2 3">
    <name type="scientific">Treponema ruminis</name>
    <dbReference type="NCBI Taxonomy" id="744515"/>
    <lineage>
        <taxon>Bacteria</taxon>
        <taxon>Pseudomonadati</taxon>
        <taxon>Spirochaetota</taxon>
        <taxon>Spirochaetia</taxon>
        <taxon>Spirochaetales</taxon>
        <taxon>Treponemataceae</taxon>
        <taxon>Treponema</taxon>
    </lineage>
</organism>
<protein>
    <submittedName>
        <fullName evidence="2">Transposase-like protein</fullName>
    </submittedName>
</protein>
<feature type="region of interest" description="Disordered" evidence="1">
    <location>
        <begin position="109"/>
        <end position="156"/>
    </location>
</feature>
<evidence type="ECO:0000256" key="1">
    <source>
        <dbReference type="SAM" id="MobiDB-lite"/>
    </source>
</evidence>
<dbReference type="Proteomes" id="UP000518887">
    <property type="component" value="Unassembled WGS sequence"/>
</dbReference>
<accession>A0A7W8LNC9</accession>
<reference evidence="2 3" key="1">
    <citation type="submission" date="2020-08" db="EMBL/GenBank/DDBJ databases">
        <title>Genomic Encyclopedia of Type Strains, Phase IV (KMG-IV): sequencing the most valuable type-strain genomes for metagenomic binning, comparative biology and taxonomic classification.</title>
        <authorList>
            <person name="Goeker M."/>
        </authorList>
    </citation>
    <scope>NUCLEOTIDE SEQUENCE [LARGE SCALE GENOMIC DNA]</scope>
    <source>
        <strain evidence="2 3">DSM 103462</strain>
    </source>
</reference>
<evidence type="ECO:0000313" key="3">
    <source>
        <dbReference type="Proteomes" id="UP000518887"/>
    </source>
</evidence>
<dbReference type="SUPFAM" id="SSF46689">
    <property type="entry name" value="Homeodomain-like"/>
    <property type="match status" value="1"/>
</dbReference>
<comment type="caution">
    <text evidence="2">The sequence shown here is derived from an EMBL/GenBank/DDBJ whole genome shotgun (WGS) entry which is preliminary data.</text>
</comment>
<keyword evidence="3" id="KW-1185">Reference proteome</keyword>
<dbReference type="RefSeq" id="WP_184661735.1">
    <property type="nucleotide sequence ID" value="NZ_CP031518.1"/>
</dbReference>
<dbReference type="EMBL" id="JACHFQ010000015">
    <property type="protein sequence ID" value="MBB5227464.1"/>
    <property type="molecule type" value="Genomic_DNA"/>
</dbReference>
<sequence length="156" mass="17442">MNVSPATKAAAISDYMAGKGGYFQIAREYGISPCTLKKWVESPEKALNQASQKGIIELQSSKSDYTGLIERNELKSEEPEFRTKDAEIRYLRDKVAYLETLTELMGYNPKEIPKKKDSNAFSIFSDQDDVQTSPDSALSQESPENVSTNTSKTEKK</sequence>
<dbReference type="AlphaFoldDB" id="A0A7W8LNC9"/>
<name>A0A7W8LNC9_9SPIR</name>
<feature type="compositionally biased region" description="Polar residues" evidence="1">
    <location>
        <begin position="119"/>
        <end position="156"/>
    </location>
</feature>
<proteinExistence type="predicted"/>
<evidence type="ECO:0000313" key="2">
    <source>
        <dbReference type="EMBL" id="MBB5227464.1"/>
    </source>
</evidence>
<gene>
    <name evidence="2" type="ORF">HNP76_002866</name>
</gene>